<dbReference type="AlphaFoldDB" id="A0A8K0KJH4"/>
<gene>
    <name evidence="1" type="ORF">J437_LFUL014922</name>
</gene>
<evidence type="ECO:0000313" key="1">
    <source>
        <dbReference type="EMBL" id="KAG8236401.1"/>
    </source>
</evidence>
<comment type="caution">
    <text evidence="1">The sequence shown here is derived from an EMBL/GenBank/DDBJ whole genome shotgun (WGS) entry which is preliminary data.</text>
</comment>
<proteinExistence type="predicted"/>
<keyword evidence="2" id="KW-1185">Reference proteome</keyword>
<evidence type="ECO:0000313" key="2">
    <source>
        <dbReference type="Proteomes" id="UP000792457"/>
    </source>
</evidence>
<dbReference type="EMBL" id="KZ309022">
    <property type="protein sequence ID" value="KAG8236401.1"/>
    <property type="molecule type" value="Genomic_DNA"/>
</dbReference>
<protein>
    <submittedName>
        <fullName evidence="1">Uncharacterized protein</fullName>
    </submittedName>
</protein>
<name>A0A8K0KJH4_LADFU</name>
<reference evidence="1" key="1">
    <citation type="submission" date="2013-04" db="EMBL/GenBank/DDBJ databases">
        <authorList>
            <person name="Qu J."/>
            <person name="Murali S.C."/>
            <person name="Bandaranaike D."/>
            <person name="Bellair M."/>
            <person name="Blankenburg K."/>
            <person name="Chao H."/>
            <person name="Dinh H."/>
            <person name="Doddapaneni H."/>
            <person name="Downs B."/>
            <person name="Dugan-Rocha S."/>
            <person name="Elkadiri S."/>
            <person name="Gnanaolivu R.D."/>
            <person name="Hernandez B."/>
            <person name="Javaid M."/>
            <person name="Jayaseelan J.C."/>
            <person name="Lee S."/>
            <person name="Li M."/>
            <person name="Ming W."/>
            <person name="Munidasa M."/>
            <person name="Muniz J."/>
            <person name="Nguyen L."/>
            <person name="Ongeri F."/>
            <person name="Osuji N."/>
            <person name="Pu L.-L."/>
            <person name="Puazo M."/>
            <person name="Qu C."/>
            <person name="Quiroz J."/>
            <person name="Raj R."/>
            <person name="Weissenberger G."/>
            <person name="Xin Y."/>
            <person name="Zou X."/>
            <person name="Han Y."/>
            <person name="Richards S."/>
            <person name="Worley K."/>
            <person name="Muzny D."/>
            <person name="Gibbs R."/>
        </authorList>
    </citation>
    <scope>NUCLEOTIDE SEQUENCE</scope>
    <source>
        <strain evidence="1">Sampled in the wild</strain>
    </source>
</reference>
<accession>A0A8K0KJH4</accession>
<dbReference type="Proteomes" id="UP000792457">
    <property type="component" value="Unassembled WGS sequence"/>
</dbReference>
<reference evidence="1" key="2">
    <citation type="submission" date="2017-10" db="EMBL/GenBank/DDBJ databases">
        <title>Ladona fulva Genome sequencing and assembly.</title>
        <authorList>
            <person name="Murali S."/>
            <person name="Richards S."/>
            <person name="Bandaranaike D."/>
            <person name="Bellair M."/>
            <person name="Blankenburg K."/>
            <person name="Chao H."/>
            <person name="Dinh H."/>
            <person name="Doddapaneni H."/>
            <person name="Dugan-Rocha S."/>
            <person name="Elkadiri S."/>
            <person name="Gnanaolivu R."/>
            <person name="Hernandez B."/>
            <person name="Skinner E."/>
            <person name="Javaid M."/>
            <person name="Lee S."/>
            <person name="Li M."/>
            <person name="Ming W."/>
            <person name="Munidasa M."/>
            <person name="Muniz J."/>
            <person name="Nguyen L."/>
            <person name="Hughes D."/>
            <person name="Osuji N."/>
            <person name="Pu L.-L."/>
            <person name="Puazo M."/>
            <person name="Qu C."/>
            <person name="Quiroz J."/>
            <person name="Raj R."/>
            <person name="Weissenberger G."/>
            <person name="Xin Y."/>
            <person name="Zou X."/>
            <person name="Han Y."/>
            <person name="Worley K."/>
            <person name="Muzny D."/>
            <person name="Gibbs R."/>
        </authorList>
    </citation>
    <scope>NUCLEOTIDE SEQUENCE</scope>
    <source>
        <strain evidence="1">Sampled in the wild</strain>
    </source>
</reference>
<dbReference type="OrthoDB" id="8067857at2759"/>
<sequence length="43" mass="5092">MRDDTVRAPFRPPYLGPYEVIEHGPKNITLRIRGKPLKSRWTE</sequence>
<organism evidence="1 2">
    <name type="scientific">Ladona fulva</name>
    <name type="common">Scarce chaser dragonfly</name>
    <name type="synonym">Libellula fulva</name>
    <dbReference type="NCBI Taxonomy" id="123851"/>
    <lineage>
        <taxon>Eukaryota</taxon>
        <taxon>Metazoa</taxon>
        <taxon>Ecdysozoa</taxon>
        <taxon>Arthropoda</taxon>
        <taxon>Hexapoda</taxon>
        <taxon>Insecta</taxon>
        <taxon>Pterygota</taxon>
        <taxon>Palaeoptera</taxon>
        <taxon>Odonata</taxon>
        <taxon>Epiprocta</taxon>
        <taxon>Anisoptera</taxon>
        <taxon>Libelluloidea</taxon>
        <taxon>Libellulidae</taxon>
        <taxon>Ladona</taxon>
    </lineage>
</organism>